<reference evidence="1 2" key="1">
    <citation type="submission" date="2019-06" db="EMBL/GenBank/DDBJ databases">
        <title>Sequencing the genomes of 1000 actinobacteria strains.</title>
        <authorList>
            <person name="Klenk H.-P."/>
        </authorList>
    </citation>
    <scope>NUCLEOTIDE SEQUENCE [LARGE SCALE GENOMIC DNA]</scope>
    <source>
        <strain evidence="1 2">DSM 102200</strain>
    </source>
</reference>
<keyword evidence="2" id="KW-1185">Reference proteome</keyword>
<dbReference type="RefSeq" id="WP_141962798.1">
    <property type="nucleotide sequence ID" value="NZ_VFOZ01000002.1"/>
</dbReference>
<evidence type="ECO:0000313" key="1">
    <source>
        <dbReference type="EMBL" id="TQL90824.1"/>
    </source>
</evidence>
<sequence>MSFKETLLMELHKEAPGIARRSRRRRNAVRAAALTGGTTALAVATVAGVLAGGTRSGGPTTQAAAYTINERGTKIEVKIRELRNPDRLQADLAKLGVKADIVYLPADKTCQNHRYVQYYQFPQPIIRLLSSSRFEFDKRDLPKNTTLLLTLNAGWGNNLWSIISEGLTSQPIEPCRPTAWPKKPPSVPSHK</sequence>
<accession>A0A543C177</accession>
<comment type="caution">
    <text evidence="1">The sequence shown here is derived from an EMBL/GenBank/DDBJ whole genome shotgun (WGS) entry which is preliminary data.</text>
</comment>
<gene>
    <name evidence="1" type="ORF">FB559_8137</name>
</gene>
<proteinExistence type="predicted"/>
<dbReference type="EMBL" id="VFOZ01000002">
    <property type="protein sequence ID" value="TQL90824.1"/>
    <property type="molecule type" value="Genomic_DNA"/>
</dbReference>
<dbReference type="Proteomes" id="UP000316096">
    <property type="component" value="Unassembled WGS sequence"/>
</dbReference>
<evidence type="ECO:0000313" key="2">
    <source>
        <dbReference type="Proteomes" id="UP000316096"/>
    </source>
</evidence>
<dbReference type="AlphaFoldDB" id="A0A543C177"/>
<organism evidence="1 2">
    <name type="scientific">Actinoallomurus bryophytorum</name>
    <dbReference type="NCBI Taxonomy" id="1490222"/>
    <lineage>
        <taxon>Bacteria</taxon>
        <taxon>Bacillati</taxon>
        <taxon>Actinomycetota</taxon>
        <taxon>Actinomycetes</taxon>
        <taxon>Streptosporangiales</taxon>
        <taxon>Thermomonosporaceae</taxon>
        <taxon>Actinoallomurus</taxon>
    </lineage>
</organism>
<name>A0A543C177_9ACTN</name>
<protein>
    <submittedName>
        <fullName evidence="1">Uncharacterized protein</fullName>
    </submittedName>
</protein>
<dbReference type="OrthoDB" id="3527508at2"/>